<dbReference type="Gramene" id="OE9A082001T1">
    <property type="protein sequence ID" value="OE9A082001C1"/>
    <property type="gene ID" value="OE9A082001"/>
</dbReference>
<keyword evidence="3" id="KW-1185">Reference proteome</keyword>
<organism evidence="2 3">
    <name type="scientific">Olea europaea subsp. europaea</name>
    <dbReference type="NCBI Taxonomy" id="158383"/>
    <lineage>
        <taxon>Eukaryota</taxon>
        <taxon>Viridiplantae</taxon>
        <taxon>Streptophyta</taxon>
        <taxon>Embryophyta</taxon>
        <taxon>Tracheophyta</taxon>
        <taxon>Spermatophyta</taxon>
        <taxon>Magnoliopsida</taxon>
        <taxon>eudicotyledons</taxon>
        <taxon>Gunneridae</taxon>
        <taxon>Pentapetalae</taxon>
        <taxon>asterids</taxon>
        <taxon>lamiids</taxon>
        <taxon>Lamiales</taxon>
        <taxon>Oleaceae</taxon>
        <taxon>Oleeae</taxon>
        <taxon>Olea</taxon>
    </lineage>
</organism>
<dbReference type="AlphaFoldDB" id="A0A8S0Q424"/>
<accession>A0A8S0Q424</accession>
<sequence>MQAAPATEMERREDLPRIHSTPPQTHTTFAEYTRPDPRTHPHTSRDSDASCATDRDGEKRGIAANT</sequence>
<name>A0A8S0Q424_OLEEU</name>
<dbReference type="Proteomes" id="UP000594638">
    <property type="component" value="Unassembled WGS sequence"/>
</dbReference>
<protein>
    <submittedName>
        <fullName evidence="2">Uncharacterized protein</fullName>
    </submittedName>
</protein>
<feature type="non-terminal residue" evidence="2">
    <location>
        <position position="1"/>
    </location>
</feature>
<dbReference type="EMBL" id="CACTIH010000362">
    <property type="protein sequence ID" value="CAA2960008.1"/>
    <property type="molecule type" value="Genomic_DNA"/>
</dbReference>
<reference evidence="2 3" key="1">
    <citation type="submission" date="2019-12" db="EMBL/GenBank/DDBJ databases">
        <authorList>
            <person name="Alioto T."/>
            <person name="Alioto T."/>
            <person name="Gomez Garrido J."/>
        </authorList>
    </citation>
    <scope>NUCLEOTIDE SEQUENCE [LARGE SCALE GENOMIC DNA]</scope>
</reference>
<feature type="compositionally biased region" description="Basic and acidic residues" evidence="1">
    <location>
        <begin position="33"/>
        <end position="66"/>
    </location>
</feature>
<comment type="caution">
    <text evidence="2">The sequence shown here is derived from an EMBL/GenBank/DDBJ whole genome shotgun (WGS) entry which is preliminary data.</text>
</comment>
<evidence type="ECO:0000256" key="1">
    <source>
        <dbReference type="SAM" id="MobiDB-lite"/>
    </source>
</evidence>
<evidence type="ECO:0000313" key="3">
    <source>
        <dbReference type="Proteomes" id="UP000594638"/>
    </source>
</evidence>
<gene>
    <name evidence="2" type="ORF">OLEA9_A082001</name>
</gene>
<proteinExistence type="predicted"/>
<feature type="compositionally biased region" description="Polar residues" evidence="1">
    <location>
        <begin position="21"/>
        <end position="30"/>
    </location>
</feature>
<feature type="compositionally biased region" description="Basic and acidic residues" evidence="1">
    <location>
        <begin position="8"/>
        <end position="17"/>
    </location>
</feature>
<feature type="region of interest" description="Disordered" evidence="1">
    <location>
        <begin position="1"/>
        <end position="66"/>
    </location>
</feature>
<evidence type="ECO:0000313" key="2">
    <source>
        <dbReference type="EMBL" id="CAA2960008.1"/>
    </source>
</evidence>